<evidence type="ECO:0000256" key="1">
    <source>
        <dbReference type="SAM" id="MobiDB-lite"/>
    </source>
</evidence>
<accession>A0ABU6XDK6</accession>
<reference evidence="2 3" key="1">
    <citation type="journal article" date="2023" name="Plants (Basel)">
        <title>Bridging the Gap: Combining Genomics and Transcriptomics Approaches to Understand Stylosanthes scabra, an Orphan Legume from the Brazilian Caatinga.</title>
        <authorList>
            <person name="Ferreira-Neto J.R.C."/>
            <person name="da Silva M.D."/>
            <person name="Binneck E."/>
            <person name="de Melo N.F."/>
            <person name="da Silva R.H."/>
            <person name="de Melo A.L.T.M."/>
            <person name="Pandolfi V."/>
            <person name="Bustamante F.O."/>
            <person name="Brasileiro-Vidal A.C."/>
            <person name="Benko-Iseppon A.M."/>
        </authorList>
    </citation>
    <scope>NUCLEOTIDE SEQUENCE [LARGE SCALE GENOMIC DNA]</scope>
    <source>
        <tissue evidence="2">Leaves</tissue>
    </source>
</reference>
<protein>
    <submittedName>
        <fullName evidence="2">Uncharacterized protein</fullName>
    </submittedName>
</protein>
<evidence type="ECO:0000313" key="3">
    <source>
        <dbReference type="Proteomes" id="UP001341840"/>
    </source>
</evidence>
<sequence>MLANAKVWGTDDKAPPRVSGFSLCEPQDLQYHHNDPGCRPCHGRCELSGESNQRQSGRVLGQQDAVGRVWQQSHRREGQV</sequence>
<keyword evidence="3" id="KW-1185">Reference proteome</keyword>
<organism evidence="2 3">
    <name type="scientific">Stylosanthes scabra</name>
    <dbReference type="NCBI Taxonomy" id="79078"/>
    <lineage>
        <taxon>Eukaryota</taxon>
        <taxon>Viridiplantae</taxon>
        <taxon>Streptophyta</taxon>
        <taxon>Embryophyta</taxon>
        <taxon>Tracheophyta</taxon>
        <taxon>Spermatophyta</taxon>
        <taxon>Magnoliopsida</taxon>
        <taxon>eudicotyledons</taxon>
        <taxon>Gunneridae</taxon>
        <taxon>Pentapetalae</taxon>
        <taxon>rosids</taxon>
        <taxon>fabids</taxon>
        <taxon>Fabales</taxon>
        <taxon>Fabaceae</taxon>
        <taxon>Papilionoideae</taxon>
        <taxon>50 kb inversion clade</taxon>
        <taxon>dalbergioids sensu lato</taxon>
        <taxon>Dalbergieae</taxon>
        <taxon>Pterocarpus clade</taxon>
        <taxon>Stylosanthes</taxon>
    </lineage>
</organism>
<name>A0ABU6XDK6_9FABA</name>
<feature type="region of interest" description="Disordered" evidence="1">
    <location>
        <begin position="46"/>
        <end position="80"/>
    </location>
</feature>
<dbReference type="EMBL" id="JASCZI010211589">
    <property type="protein sequence ID" value="MED6194825.1"/>
    <property type="molecule type" value="Genomic_DNA"/>
</dbReference>
<proteinExistence type="predicted"/>
<gene>
    <name evidence="2" type="ORF">PIB30_032139</name>
</gene>
<dbReference type="Proteomes" id="UP001341840">
    <property type="component" value="Unassembled WGS sequence"/>
</dbReference>
<comment type="caution">
    <text evidence="2">The sequence shown here is derived from an EMBL/GenBank/DDBJ whole genome shotgun (WGS) entry which is preliminary data.</text>
</comment>
<evidence type="ECO:0000313" key="2">
    <source>
        <dbReference type="EMBL" id="MED6194825.1"/>
    </source>
</evidence>